<name>A0A9W8AYH3_9FUNG</name>
<comment type="caution">
    <text evidence="1">The sequence shown here is derived from an EMBL/GenBank/DDBJ whole genome shotgun (WGS) entry which is preliminary data.</text>
</comment>
<evidence type="ECO:0000313" key="1">
    <source>
        <dbReference type="EMBL" id="KAJ1974624.1"/>
    </source>
</evidence>
<reference evidence="1" key="1">
    <citation type="submission" date="2022-07" db="EMBL/GenBank/DDBJ databases">
        <title>Phylogenomic reconstructions and comparative analyses of Kickxellomycotina fungi.</title>
        <authorList>
            <person name="Reynolds N.K."/>
            <person name="Stajich J.E."/>
            <person name="Barry K."/>
            <person name="Grigoriev I.V."/>
            <person name="Crous P."/>
            <person name="Smith M.E."/>
        </authorList>
    </citation>
    <scope>NUCLEOTIDE SEQUENCE</scope>
    <source>
        <strain evidence="1">RSA 567</strain>
    </source>
</reference>
<proteinExistence type="predicted"/>
<dbReference type="Proteomes" id="UP001151582">
    <property type="component" value="Unassembled WGS sequence"/>
</dbReference>
<dbReference type="OrthoDB" id="10372148at2759"/>
<organism evidence="1 2">
    <name type="scientific">Dimargaris verticillata</name>
    <dbReference type="NCBI Taxonomy" id="2761393"/>
    <lineage>
        <taxon>Eukaryota</taxon>
        <taxon>Fungi</taxon>
        <taxon>Fungi incertae sedis</taxon>
        <taxon>Zoopagomycota</taxon>
        <taxon>Kickxellomycotina</taxon>
        <taxon>Dimargaritomycetes</taxon>
        <taxon>Dimargaritales</taxon>
        <taxon>Dimargaritaceae</taxon>
        <taxon>Dimargaris</taxon>
    </lineage>
</organism>
<gene>
    <name evidence="1" type="ORF">H4R34_004648</name>
</gene>
<dbReference type="EMBL" id="JANBQB010000629">
    <property type="protein sequence ID" value="KAJ1974624.1"/>
    <property type="molecule type" value="Genomic_DNA"/>
</dbReference>
<dbReference type="AlphaFoldDB" id="A0A9W8AYH3"/>
<evidence type="ECO:0000313" key="2">
    <source>
        <dbReference type="Proteomes" id="UP001151582"/>
    </source>
</evidence>
<accession>A0A9W8AYH3</accession>
<sequence length="111" mass="12686">MQYGHVALEHKAKASAASPADFNWYRYRDIIEAQGKPYNPLEIYQALLSDPQRYHIHSYRKANPVHHQVLKHLNIHSPFGGDDSGLNTAAVDKEYYGHGHPPIYDEPESYA</sequence>
<keyword evidence="2" id="KW-1185">Reference proteome</keyword>
<protein>
    <submittedName>
        <fullName evidence="1">Uncharacterized protein</fullName>
    </submittedName>
</protein>